<dbReference type="Proteomes" id="UP001177670">
    <property type="component" value="Unassembled WGS sequence"/>
</dbReference>
<keyword evidence="3" id="KW-1185">Reference proteome</keyword>
<evidence type="ECO:0000313" key="2">
    <source>
        <dbReference type="EMBL" id="KAK1132893.1"/>
    </source>
</evidence>
<comment type="caution">
    <text evidence="2">The sequence shown here is derived from an EMBL/GenBank/DDBJ whole genome shotgun (WGS) entry which is preliminary data.</text>
</comment>
<gene>
    <name evidence="2" type="ORF">K0M31_014261</name>
</gene>
<feature type="compositionally biased region" description="Low complexity" evidence="1">
    <location>
        <begin position="64"/>
        <end position="73"/>
    </location>
</feature>
<name>A0AA40G878_9HYME</name>
<reference evidence="2" key="1">
    <citation type="submission" date="2021-10" db="EMBL/GenBank/DDBJ databases">
        <title>Melipona bicolor Genome sequencing and assembly.</title>
        <authorList>
            <person name="Araujo N.S."/>
            <person name="Arias M.C."/>
        </authorList>
    </citation>
    <scope>NUCLEOTIDE SEQUENCE</scope>
    <source>
        <strain evidence="2">USP_2M_L1-L4_2017</strain>
        <tissue evidence="2">Whole body</tissue>
    </source>
</reference>
<proteinExistence type="predicted"/>
<accession>A0AA40G878</accession>
<feature type="compositionally biased region" description="Basic residues" evidence="1">
    <location>
        <begin position="15"/>
        <end position="28"/>
    </location>
</feature>
<feature type="compositionally biased region" description="Pro residues" evidence="1">
    <location>
        <begin position="39"/>
        <end position="52"/>
    </location>
</feature>
<evidence type="ECO:0000256" key="1">
    <source>
        <dbReference type="SAM" id="MobiDB-lite"/>
    </source>
</evidence>
<protein>
    <submittedName>
        <fullName evidence="2">Uncharacterized protein</fullName>
    </submittedName>
</protein>
<dbReference type="EMBL" id="JAHYIQ010000004">
    <property type="protein sequence ID" value="KAK1132893.1"/>
    <property type="molecule type" value="Genomic_DNA"/>
</dbReference>
<organism evidence="2 3">
    <name type="scientific">Melipona bicolor</name>
    <dbReference type="NCBI Taxonomy" id="60889"/>
    <lineage>
        <taxon>Eukaryota</taxon>
        <taxon>Metazoa</taxon>
        <taxon>Ecdysozoa</taxon>
        <taxon>Arthropoda</taxon>
        <taxon>Hexapoda</taxon>
        <taxon>Insecta</taxon>
        <taxon>Pterygota</taxon>
        <taxon>Neoptera</taxon>
        <taxon>Endopterygota</taxon>
        <taxon>Hymenoptera</taxon>
        <taxon>Apocrita</taxon>
        <taxon>Aculeata</taxon>
        <taxon>Apoidea</taxon>
        <taxon>Anthophila</taxon>
        <taxon>Apidae</taxon>
        <taxon>Melipona</taxon>
    </lineage>
</organism>
<dbReference type="AlphaFoldDB" id="A0AA40G878"/>
<evidence type="ECO:0000313" key="3">
    <source>
        <dbReference type="Proteomes" id="UP001177670"/>
    </source>
</evidence>
<feature type="region of interest" description="Disordered" evidence="1">
    <location>
        <begin position="1"/>
        <end position="74"/>
    </location>
</feature>
<sequence>MKERSGSAFGDGRNRKLRTRSSRVKRCPGTHTERTMPRQPQPQPRPRQPPPPRRAKSTKLVTRAAGPLPLAPGTAVRHGTTILFADTPRVRERTVSGANVSRM</sequence>